<dbReference type="OMA" id="TEQFKWY"/>
<dbReference type="Gene3D" id="3.30.460.10">
    <property type="entry name" value="Beta Polymerase, domain 2"/>
    <property type="match status" value="1"/>
</dbReference>
<dbReference type="AlphaFoldDB" id="A0A7L4P6K5"/>
<keyword evidence="2" id="KW-0808">Transferase</keyword>
<evidence type="ECO:0000313" key="2">
    <source>
        <dbReference type="EMBL" id="NYR14755.1"/>
    </source>
</evidence>
<comment type="caution">
    <text evidence="2">The sequence shown here is derived from an EMBL/GenBank/DDBJ whole genome shotgun (WGS) entry which is preliminary data.</text>
</comment>
<evidence type="ECO:0000313" key="3">
    <source>
        <dbReference type="Proteomes" id="UP000554766"/>
    </source>
</evidence>
<accession>A0A7L4P6K5</accession>
<dbReference type="InterPro" id="IPR043519">
    <property type="entry name" value="NT_sf"/>
</dbReference>
<dbReference type="SUPFAM" id="SSF81301">
    <property type="entry name" value="Nucleotidyltransferase"/>
    <property type="match status" value="1"/>
</dbReference>
<dbReference type="GeneID" id="5055758"/>
<organism evidence="2 3">
    <name type="scientific">Pyrobaculum arsenaticum</name>
    <dbReference type="NCBI Taxonomy" id="121277"/>
    <lineage>
        <taxon>Archaea</taxon>
        <taxon>Thermoproteota</taxon>
        <taxon>Thermoprotei</taxon>
        <taxon>Thermoproteales</taxon>
        <taxon>Thermoproteaceae</taxon>
        <taxon>Pyrobaculum</taxon>
    </lineage>
</organism>
<proteinExistence type="predicted"/>
<sequence>MSVELFKRLWERRAEELDKLWHTLERLKKAATELDPKARVYVFGSFARGTARPDSDVDVLVVTELASTEEGRLAVRMALGEVLSPHSPVELHIASTEQFKWYLQFMDVFIEV</sequence>
<dbReference type="CDD" id="cd05403">
    <property type="entry name" value="NT_KNTase_like"/>
    <property type="match status" value="1"/>
</dbReference>
<dbReference type="Proteomes" id="UP000554766">
    <property type="component" value="Unassembled WGS sequence"/>
</dbReference>
<name>A0A7L4P6K5_9CREN</name>
<dbReference type="PANTHER" id="PTHR37030:SF1">
    <property type="entry name" value="NUCLEOTIDYLTRANSFERASE"/>
    <property type="match status" value="1"/>
</dbReference>
<gene>
    <name evidence="2" type="ORF">HC235_02000</name>
</gene>
<dbReference type="GO" id="GO:0016779">
    <property type="term" value="F:nucleotidyltransferase activity"/>
    <property type="evidence" value="ECO:0007669"/>
    <property type="project" value="InterPro"/>
</dbReference>
<feature type="domain" description="Polymerase nucleotidyl transferase" evidence="1">
    <location>
        <begin position="24"/>
        <end position="100"/>
    </location>
</feature>
<keyword evidence="3" id="KW-1185">Reference proteome</keyword>
<dbReference type="Pfam" id="PF01909">
    <property type="entry name" value="NTP_transf_2"/>
    <property type="match status" value="1"/>
</dbReference>
<protein>
    <submittedName>
        <fullName evidence="2">Nucleotidyltransferase domain-containing protein</fullName>
    </submittedName>
</protein>
<dbReference type="InterPro" id="IPR002934">
    <property type="entry name" value="Polymerase_NTP_transf_dom"/>
</dbReference>
<dbReference type="EMBL" id="JAAVJF010000001">
    <property type="protein sequence ID" value="NYR14755.1"/>
    <property type="molecule type" value="Genomic_DNA"/>
</dbReference>
<dbReference type="RefSeq" id="WP_011900211.1">
    <property type="nucleotide sequence ID" value="NZ_JAAVJF010000001.1"/>
</dbReference>
<reference evidence="2 3" key="1">
    <citation type="journal article" date="2020" name="Nat. Commun.">
        <title>The structures of two archaeal type IV pili illuminate evolutionary relationships.</title>
        <authorList>
            <person name="Wang F."/>
            <person name="Baquero D.P."/>
            <person name="Su Z."/>
            <person name="Beltran L.C."/>
            <person name="Prangishvili D."/>
            <person name="Krupovic M."/>
            <person name="Egelman E.H."/>
        </authorList>
    </citation>
    <scope>NUCLEOTIDE SEQUENCE [LARGE SCALE GENOMIC DNA]</scope>
    <source>
        <strain evidence="2 3">2GA</strain>
    </source>
</reference>
<dbReference type="PANTHER" id="PTHR37030">
    <property type="entry name" value="NUCLEOTIDYLTRANSFERASE"/>
    <property type="match status" value="1"/>
</dbReference>
<evidence type="ECO:0000259" key="1">
    <source>
        <dbReference type="Pfam" id="PF01909"/>
    </source>
</evidence>